<dbReference type="AlphaFoldDB" id="A0AAC9LAI4"/>
<dbReference type="InterPro" id="IPR050742">
    <property type="entry name" value="Helicase_Restrict-Modif_Enz"/>
</dbReference>
<dbReference type="GO" id="GO:0005829">
    <property type="term" value="C:cytosol"/>
    <property type="evidence" value="ECO:0007669"/>
    <property type="project" value="TreeGrafter"/>
</dbReference>
<keyword evidence="3" id="KW-0347">Helicase</keyword>
<keyword evidence="4" id="KW-1185">Reference proteome</keyword>
<dbReference type="PANTHER" id="PTHR47396">
    <property type="entry name" value="TYPE I RESTRICTION ENZYME ECOKI R PROTEIN"/>
    <property type="match status" value="1"/>
</dbReference>
<dbReference type="InterPro" id="IPR006935">
    <property type="entry name" value="Helicase/UvrB_N"/>
</dbReference>
<dbReference type="GO" id="GO:0015668">
    <property type="term" value="F:type III site-specific deoxyribonuclease activity"/>
    <property type="evidence" value="ECO:0007669"/>
    <property type="project" value="UniProtKB-EC"/>
</dbReference>
<evidence type="ECO:0000313" key="4">
    <source>
        <dbReference type="Proteomes" id="UP000185511"/>
    </source>
</evidence>
<sequence>MSWVPFNCALVEEIKARMNLREPNADALAAVAKEIEEGNGREVVCDLATGVGKTYLAAALVEYIAVQGVRNVLIVTPGTTIQSKTVGNFTPGHPKFVPHAEHQPLLITSVNYSRGQVGDALHSNDVLKLFVFNVQQLIRPTANTSRKLRQDDEFVGGPLYEHLRSVNDLVVIADEHHVYRTNAKAFASAIRDLSPRALVGLTATPDEADGDKVIFTYSLAEAIADGLVKIPVIVYREDGIKDIETQLADACHLRDRKEAVWRTWAETNNLTQIAPVLFVVCQEIRDAEKVATILRGDSYLPGEGRVLVITSQSDDDALKDLADVESPDSPVRAVVSVDKLKEGWDVKNIGVIVGYRALASQTLTEQVLGRGLRLPFGKRVGVPAIDQVDLVAHDSYRKLLAQKDALLQRVVPPESGPKLAPTPGSVPTPPVSSGASPPDLSGVQEAETQGILHLIGPERVINGERVDGSDVLQIASFEATTAQHQHDHHAVTKILDRVDGAPLIKFPRREREVLPIQFSLSYVQNSAARAEGAAFQTEFPVYLKRQALLVERDVAGQTVVRAQQVEEEDAVQQYMPVWDVRRNIENRILDLGLVEASFPELNAAERIAKQFLLGAGVADEDDEALWSERRTHQAVSAIAKLVEAAYNARRLNPHWGWRTVEVPVRRPMPSDTGSKWDETFSKDRWYGGWGKSIQPAVNFDAKSTEFKLAHLFDGSKSVVWWLRLYEPGDAYIELENGKRYYPDFVVLDTEGVYWVIEGKADRDAGRDDVLNKKRIAEEWAQFARDRGEFGVWRYMFAGESNIKKAGSWEELLALTKPE</sequence>
<evidence type="ECO:0000313" key="3">
    <source>
        <dbReference type="EMBL" id="APU13082.1"/>
    </source>
</evidence>
<dbReference type="PANTHER" id="PTHR47396:SF1">
    <property type="entry name" value="ATP-DEPENDENT HELICASE IRC3-RELATED"/>
    <property type="match status" value="1"/>
</dbReference>
<dbReference type="InterPro" id="IPR027417">
    <property type="entry name" value="P-loop_NTPase"/>
</dbReference>
<organism evidence="3 4">
    <name type="scientific">Actinoalloteichus fjordicus</name>
    <dbReference type="NCBI Taxonomy" id="1612552"/>
    <lineage>
        <taxon>Bacteria</taxon>
        <taxon>Bacillati</taxon>
        <taxon>Actinomycetota</taxon>
        <taxon>Actinomycetes</taxon>
        <taxon>Pseudonocardiales</taxon>
        <taxon>Pseudonocardiaceae</taxon>
        <taxon>Actinoalloteichus</taxon>
    </lineage>
</organism>
<reference evidence="4" key="1">
    <citation type="submission" date="2016-06" db="EMBL/GenBank/DDBJ databases">
        <title>Complete genome sequence of Actinoalloteichus fjordicus DSM 46855 (=ADI127-17), type strain of the new species Actinoalloteichus fjordicus.</title>
        <authorList>
            <person name="Ruckert C."/>
            <person name="Nouioui I."/>
            <person name="Willmese J."/>
            <person name="van Wezel G."/>
            <person name="Klenk H.-P."/>
            <person name="Kalinowski J."/>
            <person name="Zotchev S.B."/>
        </authorList>
    </citation>
    <scope>NUCLEOTIDE SEQUENCE [LARGE SCALE GENOMIC DNA]</scope>
    <source>
        <strain evidence="4">ADI127-7</strain>
    </source>
</reference>
<dbReference type="Pfam" id="PF04851">
    <property type="entry name" value="ResIII"/>
    <property type="match status" value="1"/>
</dbReference>
<name>A0AAC9LAI4_9PSEU</name>
<dbReference type="GO" id="GO:0004386">
    <property type="term" value="F:helicase activity"/>
    <property type="evidence" value="ECO:0007669"/>
    <property type="project" value="UniProtKB-KW"/>
</dbReference>
<proteinExistence type="predicted"/>
<dbReference type="GO" id="GO:0003677">
    <property type="term" value="F:DNA binding"/>
    <property type="evidence" value="ECO:0007669"/>
    <property type="project" value="InterPro"/>
</dbReference>
<dbReference type="SUPFAM" id="SSF52540">
    <property type="entry name" value="P-loop containing nucleoside triphosphate hydrolases"/>
    <property type="match status" value="1"/>
</dbReference>
<dbReference type="RefSeq" id="WP_075763896.1">
    <property type="nucleotide sequence ID" value="NZ_CP016076.1"/>
</dbReference>
<dbReference type="REBASE" id="182252">
    <property type="entry name" value="Asp1277ORF5035P"/>
</dbReference>
<feature type="domain" description="Helicase/UvrB N-terminal" evidence="2">
    <location>
        <begin position="18"/>
        <end position="206"/>
    </location>
</feature>
<dbReference type="EMBL" id="CP016076">
    <property type="protein sequence ID" value="APU13082.1"/>
    <property type="molecule type" value="Genomic_DNA"/>
</dbReference>
<accession>A0AAC9LAI4</accession>
<dbReference type="GO" id="GO:0005524">
    <property type="term" value="F:ATP binding"/>
    <property type="evidence" value="ECO:0007669"/>
    <property type="project" value="InterPro"/>
</dbReference>
<gene>
    <name evidence="3" type="ORF">UA74_05030</name>
</gene>
<keyword evidence="3" id="KW-0067">ATP-binding</keyword>
<evidence type="ECO:0000259" key="2">
    <source>
        <dbReference type="Pfam" id="PF04851"/>
    </source>
</evidence>
<dbReference type="Proteomes" id="UP000185511">
    <property type="component" value="Chromosome"/>
</dbReference>
<dbReference type="KEGG" id="acad:UA74_05030"/>
<protein>
    <submittedName>
        <fullName evidence="3">DNA/RNA helicase, superfamily II</fullName>
        <ecNumber evidence="3">3.1.21.5</ecNumber>
    </submittedName>
</protein>
<feature type="region of interest" description="Disordered" evidence="1">
    <location>
        <begin position="412"/>
        <end position="442"/>
    </location>
</feature>
<keyword evidence="3" id="KW-0547">Nucleotide-binding</keyword>
<dbReference type="EC" id="3.1.21.5" evidence="3"/>
<evidence type="ECO:0000256" key="1">
    <source>
        <dbReference type="SAM" id="MobiDB-lite"/>
    </source>
</evidence>
<dbReference type="Gene3D" id="3.40.50.300">
    <property type="entry name" value="P-loop containing nucleotide triphosphate hydrolases"/>
    <property type="match status" value="2"/>
</dbReference>
<keyword evidence="3" id="KW-0378">Hydrolase</keyword>